<gene>
    <name evidence="1" type="ORF">ABH943_003676</name>
    <name evidence="2" type="ORF">AWB69_05166</name>
</gene>
<dbReference type="EMBL" id="FCOK02000039">
    <property type="protein sequence ID" value="SAL50756.1"/>
    <property type="molecule type" value="Genomic_DNA"/>
</dbReference>
<evidence type="ECO:0000313" key="3">
    <source>
        <dbReference type="Proteomes" id="UP000054683"/>
    </source>
</evidence>
<sequence length="67" mass="7696">MKISYPHQVELINASKFGIEHVEMTIEKLKAECPDAFHTDSTLVKRRFHHRPASDTPCRGFVADRDS</sequence>
<dbReference type="EMBL" id="JBIYDN010000010">
    <property type="protein sequence ID" value="MFK4443654.1"/>
    <property type="molecule type" value="Genomic_DNA"/>
</dbReference>
<evidence type="ECO:0000313" key="2">
    <source>
        <dbReference type="EMBL" id="SAL50756.1"/>
    </source>
</evidence>
<dbReference type="Proteomes" id="UP000054683">
    <property type="component" value="Unassembled WGS sequence"/>
</dbReference>
<reference evidence="2 3" key="1">
    <citation type="submission" date="2016-01" db="EMBL/GenBank/DDBJ databases">
        <authorList>
            <person name="Oliw E.H."/>
        </authorList>
    </citation>
    <scope>NUCLEOTIDE SEQUENCE [LARGE SCALE GENOMIC DNA]</scope>
    <source>
        <strain evidence="2">LMG 27134</strain>
    </source>
</reference>
<evidence type="ECO:0000313" key="1">
    <source>
        <dbReference type="EMBL" id="MFK4443654.1"/>
    </source>
</evidence>
<reference evidence="1" key="2">
    <citation type="submission" date="2024-10" db="EMBL/GenBank/DDBJ databases">
        <authorList>
            <person name="Deangelis K."/>
            <person name="Huntemann M."/>
            <person name="Clum A."/>
            <person name="Wang J."/>
            <person name="Palaniappan K."/>
            <person name="Ritter S."/>
            <person name="Chen I.-M."/>
            <person name="Stamatis D."/>
            <person name="Reddy T."/>
            <person name="O'Malley R."/>
            <person name="Daum C."/>
            <person name="Ng V."/>
            <person name="Ivanova N."/>
            <person name="Kyrpides N."/>
            <person name="Woyke T."/>
        </authorList>
    </citation>
    <scope>NUCLEOTIDE SEQUENCE</scope>
    <source>
        <strain evidence="1">GAS97</strain>
    </source>
</reference>
<dbReference type="RefSeq" id="WP_062089533.1">
    <property type="nucleotide sequence ID" value="NZ_FCOK02000039.1"/>
</dbReference>
<proteinExistence type="predicted"/>
<accession>A0A158I2H8</accession>
<name>A0A158I2H8_9BURK</name>
<reference evidence="1 4" key="3">
    <citation type="submission" date="2024-11" db="EMBL/GenBank/DDBJ databases">
        <title>Using genomics to understand microbial adaptation to soil warming.</title>
        <authorList>
            <person name="Deangelis K.M. PhD."/>
        </authorList>
    </citation>
    <scope>NUCLEOTIDE SEQUENCE [LARGE SCALE GENOMIC DNA]</scope>
    <source>
        <strain evidence="1 4">GAS97</strain>
    </source>
</reference>
<dbReference type="Proteomes" id="UP001620514">
    <property type="component" value="Unassembled WGS sequence"/>
</dbReference>
<keyword evidence="4" id="KW-1185">Reference proteome</keyword>
<dbReference type="OrthoDB" id="9109076at2"/>
<dbReference type="AlphaFoldDB" id="A0A158I2H8"/>
<protein>
    <submittedName>
        <fullName evidence="2">Uncharacterized protein</fullName>
    </submittedName>
</protein>
<evidence type="ECO:0000313" key="4">
    <source>
        <dbReference type="Proteomes" id="UP001620514"/>
    </source>
</evidence>
<organism evidence="2 3">
    <name type="scientific">Caballeronia udeis</name>
    <dbReference type="NCBI Taxonomy" id="1232866"/>
    <lineage>
        <taxon>Bacteria</taxon>
        <taxon>Pseudomonadati</taxon>
        <taxon>Pseudomonadota</taxon>
        <taxon>Betaproteobacteria</taxon>
        <taxon>Burkholderiales</taxon>
        <taxon>Burkholderiaceae</taxon>
        <taxon>Caballeronia</taxon>
    </lineage>
</organism>